<feature type="chain" id="PRO_5047371684" evidence="8">
    <location>
        <begin position="24"/>
        <end position="685"/>
    </location>
</feature>
<feature type="signal peptide" evidence="8">
    <location>
        <begin position="1"/>
        <end position="23"/>
    </location>
</feature>
<reference evidence="11" key="1">
    <citation type="submission" date="2022-07" db="EMBL/GenBank/DDBJ databases">
        <title>Tahibacter sp., a new gammaproteobacterium isolated from the silt sample collected at pig farm.</title>
        <authorList>
            <person name="Chen H."/>
        </authorList>
    </citation>
    <scope>NUCLEOTIDE SEQUENCE</scope>
    <source>
        <strain evidence="11">P2K</strain>
    </source>
</reference>
<evidence type="ECO:0000259" key="9">
    <source>
        <dbReference type="Pfam" id="PF01431"/>
    </source>
</evidence>
<dbReference type="Pfam" id="PF05649">
    <property type="entry name" value="Peptidase_M13_N"/>
    <property type="match status" value="1"/>
</dbReference>
<keyword evidence="6" id="KW-0862">Zinc</keyword>
<dbReference type="Gene3D" id="3.40.390.10">
    <property type="entry name" value="Collagenase (Catalytic Domain)"/>
    <property type="match status" value="1"/>
</dbReference>
<feature type="domain" description="Peptidase M13 N-terminal" evidence="10">
    <location>
        <begin position="44"/>
        <end position="426"/>
    </location>
</feature>
<keyword evidence="7" id="KW-0482">Metalloprotease</keyword>
<evidence type="ECO:0000256" key="1">
    <source>
        <dbReference type="ARBA" id="ARBA00001947"/>
    </source>
</evidence>
<feature type="domain" description="Peptidase M13 C-terminal" evidence="9">
    <location>
        <begin position="478"/>
        <end position="682"/>
    </location>
</feature>
<evidence type="ECO:0000256" key="7">
    <source>
        <dbReference type="ARBA" id="ARBA00023049"/>
    </source>
</evidence>
<dbReference type="RefSeq" id="WP_255911836.1">
    <property type="nucleotide sequence ID" value="NZ_JANFQO010000003.1"/>
</dbReference>
<sequence>MNHRFIKPLVLALSLACSGAVLAEKVELTRGLDTKQFDAQKPICSDLFGYVNATWLKNNAIPADRSTWGSFEQLDEASIHATHEIAEDAARKLASLDADSIEGKIGAFYTSGMDVAAANKAGVAPIGDWLKRIDSLSSPDEIIGLIHDSHAQGLGLLFMFTGEADFKNSSMEIAYAFQGGLGLPERAYYLEDGKDGSYKKIREAYRAYIAQALELAGTPKAAAARQAETVFAFEKRLATASLAPVELRSPENQYNFVTLEQAQKQNPHLGWNKFFASQNLSDSKGFSLSQPKFFAEVDKMLGDVPAADWQAYLRFKTIDGAAPYLSDALAEAHFGFHGKTLRGQQQNKPRWKRVMETVEDSMGMALGQLYVERNFPPEAKRRAQELVDNLRSATKVRLEKLDWMGEETKKKALEKWASFTPKIGYPEEWRNWDGLKVSRDNYFGNVAAAARFNHDWAMAKINKPVDRREWGMSPQTVNAYYNPLQNEIVFPAAILQPPFFDPKADDALNYGGIGAVIGHEILHGYDDEGSKFDAKGNLADWWTKEDREKFDARAAKLIQQFDDYVAIDGLHVKGKLTLGENIADLGGLNMSYDAFKLAQSRDNKNPDEKIDGLTPDQRFFLNFAQVWRRAFRDAELKRRLNVDPHAPAQFRAIGAPSNMPAFAQAFGCKSGDAMVRDGERQVKIW</sequence>
<evidence type="ECO:0000256" key="4">
    <source>
        <dbReference type="ARBA" id="ARBA00022723"/>
    </source>
</evidence>
<dbReference type="InterPro" id="IPR018497">
    <property type="entry name" value="Peptidase_M13_C"/>
</dbReference>
<evidence type="ECO:0000256" key="6">
    <source>
        <dbReference type="ARBA" id="ARBA00022833"/>
    </source>
</evidence>
<dbReference type="InterPro" id="IPR000718">
    <property type="entry name" value="Peptidase_M13"/>
</dbReference>
<dbReference type="Gene3D" id="1.10.1380.10">
    <property type="entry name" value="Neutral endopeptidase , domain2"/>
    <property type="match status" value="1"/>
</dbReference>
<proteinExistence type="inferred from homology"/>
<dbReference type="InterPro" id="IPR042089">
    <property type="entry name" value="Peptidase_M13_dom_2"/>
</dbReference>
<comment type="similarity">
    <text evidence="2">Belongs to the peptidase M13 family.</text>
</comment>
<dbReference type="CDD" id="cd08662">
    <property type="entry name" value="M13"/>
    <property type="match status" value="1"/>
</dbReference>
<comment type="cofactor">
    <cofactor evidence="1">
        <name>Zn(2+)</name>
        <dbReference type="ChEBI" id="CHEBI:29105"/>
    </cofactor>
</comment>
<comment type="caution">
    <text evidence="11">The sequence shown here is derived from an EMBL/GenBank/DDBJ whole genome shotgun (WGS) entry which is preliminary data.</text>
</comment>
<protein>
    <submittedName>
        <fullName evidence="11">Peptidase</fullName>
    </submittedName>
</protein>
<name>A0ABT1QN63_9GAMM</name>
<dbReference type="PANTHER" id="PTHR11733:SF167">
    <property type="entry name" value="FI17812P1-RELATED"/>
    <property type="match status" value="1"/>
</dbReference>
<dbReference type="PROSITE" id="PS51885">
    <property type="entry name" value="NEPRILYSIN"/>
    <property type="match status" value="1"/>
</dbReference>
<evidence type="ECO:0000256" key="5">
    <source>
        <dbReference type="ARBA" id="ARBA00022801"/>
    </source>
</evidence>
<evidence type="ECO:0000256" key="2">
    <source>
        <dbReference type="ARBA" id="ARBA00007357"/>
    </source>
</evidence>
<dbReference type="SUPFAM" id="SSF55486">
    <property type="entry name" value="Metalloproteases ('zincins'), catalytic domain"/>
    <property type="match status" value="1"/>
</dbReference>
<keyword evidence="12" id="KW-1185">Reference proteome</keyword>
<dbReference type="Proteomes" id="UP001165498">
    <property type="component" value="Unassembled WGS sequence"/>
</dbReference>
<evidence type="ECO:0000256" key="3">
    <source>
        <dbReference type="ARBA" id="ARBA00022670"/>
    </source>
</evidence>
<organism evidence="11 12">
    <name type="scientific">Tahibacter harae</name>
    <dbReference type="NCBI Taxonomy" id="2963937"/>
    <lineage>
        <taxon>Bacteria</taxon>
        <taxon>Pseudomonadati</taxon>
        <taxon>Pseudomonadota</taxon>
        <taxon>Gammaproteobacteria</taxon>
        <taxon>Lysobacterales</taxon>
        <taxon>Rhodanobacteraceae</taxon>
        <taxon>Tahibacter</taxon>
    </lineage>
</organism>
<keyword evidence="3" id="KW-0645">Protease</keyword>
<evidence type="ECO:0000259" key="10">
    <source>
        <dbReference type="Pfam" id="PF05649"/>
    </source>
</evidence>
<dbReference type="Pfam" id="PF01431">
    <property type="entry name" value="Peptidase_M13"/>
    <property type="match status" value="1"/>
</dbReference>
<evidence type="ECO:0000313" key="11">
    <source>
        <dbReference type="EMBL" id="MCQ4163974.1"/>
    </source>
</evidence>
<keyword evidence="8" id="KW-0732">Signal</keyword>
<dbReference type="PRINTS" id="PR00786">
    <property type="entry name" value="NEPRILYSIN"/>
</dbReference>
<keyword evidence="5" id="KW-0378">Hydrolase</keyword>
<keyword evidence="4" id="KW-0479">Metal-binding</keyword>
<dbReference type="InterPro" id="IPR008753">
    <property type="entry name" value="Peptidase_M13_N"/>
</dbReference>
<dbReference type="EMBL" id="JANFQO010000003">
    <property type="protein sequence ID" value="MCQ4163974.1"/>
    <property type="molecule type" value="Genomic_DNA"/>
</dbReference>
<dbReference type="PANTHER" id="PTHR11733">
    <property type="entry name" value="ZINC METALLOPROTEASE FAMILY M13 NEPRILYSIN-RELATED"/>
    <property type="match status" value="1"/>
</dbReference>
<accession>A0ABT1QN63</accession>
<evidence type="ECO:0000256" key="8">
    <source>
        <dbReference type="SAM" id="SignalP"/>
    </source>
</evidence>
<gene>
    <name evidence="11" type="ORF">NM961_04550</name>
</gene>
<dbReference type="InterPro" id="IPR024079">
    <property type="entry name" value="MetalloPept_cat_dom_sf"/>
</dbReference>
<evidence type="ECO:0000313" key="12">
    <source>
        <dbReference type="Proteomes" id="UP001165498"/>
    </source>
</evidence>